<dbReference type="RefSeq" id="WP_343890986.1">
    <property type="nucleotide sequence ID" value="NZ_BAAAEH010000037.1"/>
</dbReference>
<dbReference type="PANTHER" id="PTHR30620:SF16">
    <property type="entry name" value="LYSOSOMAL BETA GLUCOSIDASE"/>
    <property type="match status" value="1"/>
</dbReference>
<name>A0ABU9YAL3_9SPHN</name>
<evidence type="ECO:0000256" key="2">
    <source>
        <dbReference type="ARBA" id="ARBA00005336"/>
    </source>
</evidence>
<dbReference type="SUPFAM" id="SSF52279">
    <property type="entry name" value="Beta-D-glucan exohydrolase, C-terminal domain"/>
    <property type="match status" value="1"/>
</dbReference>
<comment type="catalytic activity">
    <reaction evidence="1">
        <text>Hydrolysis of terminal, non-reducing beta-D-glucosyl residues with release of beta-D-glucose.</text>
        <dbReference type="EC" id="3.2.1.21"/>
    </reaction>
</comment>
<evidence type="ECO:0000256" key="7">
    <source>
        <dbReference type="SAM" id="SignalP"/>
    </source>
</evidence>
<dbReference type="PANTHER" id="PTHR30620">
    <property type="entry name" value="PERIPLASMIC BETA-GLUCOSIDASE-RELATED"/>
    <property type="match status" value="1"/>
</dbReference>
<evidence type="ECO:0000256" key="4">
    <source>
        <dbReference type="ARBA" id="ARBA00022729"/>
    </source>
</evidence>
<evidence type="ECO:0000256" key="5">
    <source>
        <dbReference type="ARBA" id="ARBA00022801"/>
    </source>
</evidence>
<feature type="chain" id="PRO_5046435198" description="beta-glucosidase" evidence="7">
    <location>
        <begin position="22"/>
        <end position="801"/>
    </location>
</feature>
<dbReference type="InterPro" id="IPR036881">
    <property type="entry name" value="Glyco_hydro_3_C_sf"/>
</dbReference>
<dbReference type="Pfam" id="PF14310">
    <property type="entry name" value="Fn3-like"/>
    <property type="match status" value="1"/>
</dbReference>
<reference evidence="9 10" key="1">
    <citation type="submission" date="2024-05" db="EMBL/GenBank/DDBJ databases">
        <authorList>
            <person name="Liu Q."/>
            <person name="Xin Y.-H."/>
        </authorList>
    </citation>
    <scope>NUCLEOTIDE SEQUENCE [LARGE SCALE GENOMIC DNA]</scope>
    <source>
        <strain evidence="9 10">CGMCC 1.10181</strain>
    </source>
</reference>
<dbReference type="InterPro" id="IPR017853">
    <property type="entry name" value="GH"/>
</dbReference>
<comment type="caution">
    <text evidence="9">The sequence shown here is derived from an EMBL/GenBank/DDBJ whole genome shotgun (WGS) entry which is preliminary data.</text>
</comment>
<dbReference type="InterPro" id="IPR001764">
    <property type="entry name" value="Glyco_hydro_3_N"/>
</dbReference>
<protein>
    <recommendedName>
        <fullName evidence="3">beta-glucosidase</fullName>
        <ecNumber evidence="3">3.2.1.21</ecNumber>
    </recommendedName>
</protein>
<dbReference type="SMART" id="SM01217">
    <property type="entry name" value="Fn3_like"/>
    <property type="match status" value="1"/>
</dbReference>
<dbReference type="PRINTS" id="PR00133">
    <property type="entry name" value="GLHYDRLASE3"/>
</dbReference>
<dbReference type="InterPro" id="IPR051915">
    <property type="entry name" value="Cellulose_Degrad_GH3"/>
</dbReference>
<dbReference type="InterPro" id="IPR002772">
    <property type="entry name" value="Glyco_hydro_3_C"/>
</dbReference>
<keyword evidence="4 7" id="KW-0732">Signal</keyword>
<evidence type="ECO:0000256" key="1">
    <source>
        <dbReference type="ARBA" id="ARBA00000448"/>
    </source>
</evidence>
<dbReference type="Gene3D" id="2.60.40.10">
    <property type="entry name" value="Immunoglobulins"/>
    <property type="match status" value="1"/>
</dbReference>
<evidence type="ECO:0000256" key="6">
    <source>
        <dbReference type="ARBA" id="ARBA00023295"/>
    </source>
</evidence>
<evidence type="ECO:0000313" key="10">
    <source>
        <dbReference type="Proteomes" id="UP001419910"/>
    </source>
</evidence>
<evidence type="ECO:0000259" key="8">
    <source>
        <dbReference type="SMART" id="SM01217"/>
    </source>
</evidence>
<dbReference type="InterPro" id="IPR036962">
    <property type="entry name" value="Glyco_hydro_3_N_sf"/>
</dbReference>
<sequence>MPSTAASLFVRRSLILLLACAAPVALGAASPPPAAVEAHPLYKNASAPVDARVEDLLKRMTLEEKVAQLLTVWQEKTKMLDANKRIDIAKVAALYPDGLGGFSRPSDADGPSSPRVVPRRGIKSTVELVNDLQRYALTKTRLGIPILFHEEGLHGYAAVGATSFPIPIGLASSWDPDMIRAINVVVAREIAARGVTLALSPVVDIARDPRWGRIEETFGEDPYLVGEMGVAAVEGLEGAGKPEKLAPGKVFATLKHLTGHGQPESGTNIGPAPISERELRENFFPPFEQVIERAGPGAVMPSYNEIDGRPSHANTWLLHDVLRGEWGFKGAITSDYYAIDQLQDIHHIAADKAAAALLALNAGVDSDLPEGGSYKTLTASVRAGKVPEALIDDAVRKMLEMKFRAGLFEHPYADAAAAVKITNNAEARALARTAAARSMVLLKNDGVLPLSLPAAGAAKPTIAVIGPSAAVARLGGYYGEPPVTVSILDGIKAKVGARANIVTSEGVKITENDDWWADTVTLADPAENVKRIAAAVEAAKGADTIVLAIGDTEQTSREAWADSHLGDRSSLDLVGQQQDLFDALKALGKPIVVMMINGRPLSINKVAAGANAVIEGWYLGEQGGNAAADVLFGDVNPGGKLPVTIPRSVGQLPMFYNYKPSAHRGYLFGEATPLFPFGYGLSYTSFSVGAPQLSSPTIRPDGQVEVKVEVRNTGKRAGDEVVQLYVHDLVSSVTRPVKELKAFKRVTLQPGEARTLSFTLDHRAFELWNVDMKRVVEPGQFDIMAGPNSVDLKAATLTVTQ</sequence>
<dbReference type="GO" id="GO:0016787">
    <property type="term" value="F:hydrolase activity"/>
    <property type="evidence" value="ECO:0007669"/>
    <property type="project" value="UniProtKB-KW"/>
</dbReference>
<keyword evidence="5 9" id="KW-0378">Hydrolase</keyword>
<proteinExistence type="inferred from homology"/>
<dbReference type="InterPro" id="IPR026891">
    <property type="entry name" value="Fn3-like"/>
</dbReference>
<accession>A0ABU9YAL3</accession>
<evidence type="ECO:0000256" key="3">
    <source>
        <dbReference type="ARBA" id="ARBA00012744"/>
    </source>
</evidence>
<dbReference type="Gene3D" id="3.40.50.1700">
    <property type="entry name" value="Glycoside hydrolase family 3 C-terminal domain"/>
    <property type="match status" value="1"/>
</dbReference>
<dbReference type="Pfam" id="PF00933">
    <property type="entry name" value="Glyco_hydro_3"/>
    <property type="match status" value="1"/>
</dbReference>
<dbReference type="EC" id="3.2.1.21" evidence="3"/>
<comment type="similarity">
    <text evidence="2">Belongs to the glycosyl hydrolase 3 family.</text>
</comment>
<dbReference type="SUPFAM" id="SSF51445">
    <property type="entry name" value="(Trans)glycosidases"/>
    <property type="match status" value="1"/>
</dbReference>
<keyword evidence="6" id="KW-0326">Glycosidase</keyword>
<organism evidence="9 10">
    <name type="scientific">Sphingomonas oligophenolica</name>
    <dbReference type="NCBI Taxonomy" id="301154"/>
    <lineage>
        <taxon>Bacteria</taxon>
        <taxon>Pseudomonadati</taxon>
        <taxon>Pseudomonadota</taxon>
        <taxon>Alphaproteobacteria</taxon>
        <taxon>Sphingomonadales</taxon>
        <taxon>Sphingomonadaceae</taxon>
        <taxon>Sphingomonas</taxon>
    </lineage>
</organism>
<dbReference type="Gene3D" id="3.20.20.300">
    <property type="entry name" value="Glycoside hydrolase, family 3, N-terminal domain"/>
    <property type="match status" value="1"/>
</dbReference>
<feature type="signal peptide" evidence="7">
    <location>
        <begin position="1"/>
        <end position="21"/>
    </location>
</feature>
<dbReference type="EMBL" id="JBDIME010000034">
    <property type="protein sequence ID" value="MEN2792844.1"/>
    <property type="molecule type" value="Genomic_DNA"/>
</dbReference>
<evidence type="ECO:0000313" key="9">
    <source>
        <dbReference type="EMBL" id="MEN2792844.1"/>
    </source>
</evidence>
<feature type="domain" description="Fibronectin type III-like" evidence="8">
    <location>
        <begin position="720"/>
        <end position="789"/>
    </location>
</feature>
<dbReference type="Proteomes" id="UP001419910">
    <property type="component" value="Unassembled WGS sequence"/>
</dbReference>
<gene>
    <name evidence="9" type="ORF">ABC974_24660</name>
</gene>
<keyword evidence="10" id="KW-1185">Reference proteome</keyword>
<dbReference type="InterPro" id="IPR013783">
    <property type="entry name" value="Ig-like_fold"/>
</dbReference>
<dbReference type="Pfam" id="PF01915">
    <property type="entry name" value="Glyco_hydro_3_C"/>
    <property type="match status" value="1"/>
</dbReference>